<keyword evidence="2" id="KW-0805">Transcription regulation</keyword>
<dbReference type="PANTHER" id="PTHR11267">
    <property type="entry name" value="T-BOX PROTEIN-RELATED"/>
    <property type="match status" value="1"/>
</dbReference>
<proteinExistence type="predicted"/>
<evidence type="ECO:0000256" key="6">
    <source>
        <dbReference type="PROSITE-ProRule" id="PRU00201"/>
    </source>
</evidence>
<dbReference type="InterPro" id="IPR046360">
    <property type="entry name" value="T-box_DNA-bd"/>
</dbReference>
<accession>A0AA85B293</accession>
<dbReference type="GO" id="GO:0000978">
    <property type="term" value="F:RNA polymerase II cis-regulatory region sequence-specific DNA binding"/>
    <property type="evidence" value="ECO:0007669"/>
    <property type="project" value="InterPro"/>
</dbReference>
<evidence type="ECO:0000256" key="3">
    <source>
        <dbReference type="ARBA" id="ARBA00023125"/>
    </source>
</evidence>
<organism evidence="9 10">
    <name type="scientific">Schistosoma mattheei</name>
    <dbReference type="NCBI Taxonomy" id="31246"/>
    <lineage>
        <taxon>Eukaryota</taxon>
        <taxon>Metazoa</taxon>
        <taxon>Spiralia</taxon>
        <taxon>Lophotrochozoa</taxon>
        <taxon>Platyhelminthes</taxon>
        <taxon>Trematoda</taxon>
        <taxon>Digenea</taxon>
        <taxon>Strigeidida</taxon>
        <taxon>Schistosomatoidea</taxon>
        <taxon>Schistosomatidae</taxon>
        <taxon>Schistosoma</taxon>
    </lineage>
</organism>
<reference evidence="10" key="1">
    <citation type="submission" date="2023-11" db="UniProtKB">
        <authorList>
            <consortium name="WormBaseParasite"/>
        </authorList>
    </citation>
    <scope>IDENTIFICATION</scope>
</reference>
<dbReference type="GO" id="GO:0005634">
    <property type="term" value="C:nucleus"/>
    <property type="evidence" value="ECO:0007669"/>
    <property type="project" value="UniProtKB-SubCell"/>
</dbReference>
<keyword evidence="4" id="KW-0804">Transcription</keyword>
<dbReference type="GO" id="GO:0007507">
    <property type="term" value="P:heart development"/>
    <property type="evidence" value="ECO:0007669"/>
    <property type="project" value="TreeGrafter"/>
</dbReference>
<evidence type="ECO:0000256" key="2">
    <source>
        <dbReference type="ARBA" id="ARBA00023015"/>
    </source>
</evidence>
<dbReference type="AlphaFoldDB" id="A0AA85B293"/>
<keyword evidence="3 6" id="KW-0238">DNA-binding</keyword>
<dbReference type="InterPro" id="IPR001699">
    <property type="entry name" value="TF_T-box"/>
</dbReference>
<comment type="subcellular location">
    <subcellularLocation>
        <location evidence="1 6">Nucleus</location>
    </subcellularLocation>
</comment>
<dbReference type="PROSITE" id="PS01264">
    <property type="entry name" value="TBOX_2"/>
    <property type="match status" value="1"/>
</dbReference>
<feature type="domain" description="T-box" evidence="8">
    <location>
        <begin position="581"/>
        <end position="784"/>
    </location>
</feature>
<dbReference type="Proteomes" id="UP000050791">
    <property type="component" value="Unassembled WGS sequence"/>
</dbReference>
<dbReference type="PROSITE" id="PS50252">
    <property type="entry name" value="TBOX_3"/>
    <property type="match status" value="1"/>
</dbReference>
<sequence length="1275" mass="144666">MIQINLLLINLNEQLRMLKNTIDYHQSLNPHHPHHHHHPHQSLHKSLPLISSISRSSTLNTSSKYSIKYGHLYKLSNKFRLNRIKDISLSSNRLTNKRKLVTNYTHKSMKQKRFTMYPSLSITSYCSSSLTKSPQYSSGSLIDNCSIENNNDNSNYSTVLEDLDEQHGLLCKSLHNHLSSNSSTCKMIIDDCDNNDKLTNDLNHLTNDQNSLMKLSGKASAFSIESIISKNQKEILNSNGIIPCDDDDDDDVINNDQDFSISKVSLLSTKKYINDHKNIINSDRLENHSLSYLSSPISNDSSKSPHHSLQSRKTEKKSNLNEEFQLSNELNTTINDLDDVTDDDGGEVLNNIHCLSSVTPLNLSIDNKFINRNNDNCTFDLIKPTVNLSFPFQYSSYYDNCNPITNMNMHKSESHINDNSINTGITVTTTNCIYNNDNNNNHYHIKDNDVMNNRKTQQYSTRFHIMNNSNNNNNNNNEKKSKMDQQIDVESNSTECIRNATTTTTTITNPSGKSRRSKCPKSLKYTRLNCLNQSSNTSRSEELHLSNTYLTTKWSIDDKQQRNQKIKLLENDKLAQIKCRLETKELWEKFNELGTEMIITKSGRRMFPVIRASFSGLESEAKYLVLMDIIPVDCKRYRYAYHRSSWLVAGKADPELRLRHYVHPDSPFTGEQLMRQTVSFEKLKLTNNVLDRQGYIILNSMHKYQPRVHLIQLSTNHNDNSNNQFIINSLLTTSLPKSLDILPTENIKTFTFPETIFIAVTAYQNQLITKLKIDCNPFAKGFRDSSRLTEFERESMETLLAQQAVAGSMVTGIPPHIFSLQPSTASTQIVHGNANHPCKQMSKKGFLHDIDQYKSINNDSNLCKISSGSVFTSKLTTTTTTAGTTTTTTTTKPSILPIPTISNILNTSIQYTSKSINSHYTNQGTQLISTINDEQDYKNQSFQSILDISKPTILSSSSSQSNDNQFIDSNKLSLLWNQKFIENTFIAYFNQILYESNMNQLDHQNIEYFKPSISSSSSLSSLSSSSFPSSSSSSSCTSSQLSSLLHNLYPLINNKLNQAHSNLNLPQDTFNVSTINVDNNNNSSNNHGNDLYSINNPFINQLTNDSSLLLQSYQQFLKNALHLNGSLFNPFNNDKKQCNLIKPIDGDNCTVVNNNTTNSNDISSSGNSNNSSSKINSKELTSQSTLLTTDWTKWPSFNVLNTLNQIWKSQWNTMKLDESNLNENNLINKQDLNESIKHSNNSNNNNHDCTTYNDTMDTTDYQQISVLENFKNLNL</sequence>
<dbReference type="GO" id="GO:0045893">
    <property type="term" value="P:positive regulation of DNA-templated transcription"/>
    <property type="evidence" value="ECO:0007669"/>
    <property type="project" value="InterPro"/>
</dbReference>
<dbReference type="SMART" id="SM00425">
    <property type="entry name" value="TBOX"/>
    <property type="match status" value="1"/>
</dbReference>
<dbReference type="GO" id="GO:0000981">
    <property type="term" value="F:DNA-binding transcription factor activity, RNA polymerase II-specific"/>
    <property type="evidence" value="ECO:0007669"/>
    <property type="project" value="TreeGrafter"/>
</dbReference>
<dbReference type="GO" id="GO:0000785">
    <property type="term" value="C:chromatin"/>
    <property type="evidence" value="ECO:0007669"/>
    <property type="project" value="TreeGrafter"/>
</dbReference>
<dbReference type="InterPro" id="IPR008967">
    <property type="entry name" value="p53-like_TF_DNA-bd_sf"/>
</dbReference>
<dbReference type="PROSITE" id="PS01283">
    <property type="entry name" value="TBOX_1"/>
    <property type="match status" value="1"/>
</dbReference>
<evidence type="ECO:0000256" key="7">
    <source>
        <dbReference type="SAM" id="MobiDB-lite"/>
    </source>
</evidence>
<feature type="compositionally biased region" description="Low complexity" evidence="7">
    <location>
        <begin position="1157"/>
        <end position="1175"/>
    </location>
</feature>
<evidence type="ECO:0000256" key="4">
    <source>
        <dbReference type="ARBA" id="ARBA00023163"/>
    </source>
</evidence>
<dbReference type="PRINTS" id="PR00937">
    <property type="entry name" value="TBOX"/>
</dbReference>
<dbReference type="PANTHER" id="PTHR11267:SF190">
    <property type="entry name" value="T-BOX TRANSCRIPTION FACTOR TBX20"/>
    <property type="match status" value="1"/>
</dbReference>
<dbReference type="GO" id="GO:0001708">
    <property type="term" value="P:cell fate specification"/>
    <property type="evidence" value="ECO:0007669"/>
    <property type="project" value="TreeGrafter"/>
</dbReference>
<evidence type="ECO:0000259" key="8">
    <source>
        <dbReference type="PROSITE" id="PS50252"/>
    </source>
</evidence>
<feature type="region of interest" description="Disordered" evidence="7">
    <location>
        <begin position="296"/>
        <end position="320"/>
    </location>
</feature>
<dbReference type="FunFam" id="2.60.40.820:FF:000008">
    <property type="entry name" value="T-box transcription factor TBX20"/>
    <property type="match status" value="1"/>
</dbReference>
<protein>
    <recommendedName>
        <fullName evidence="8">T-box domain-containing protein</fullName>
    </recommendedName>
</protein>
<dbReference type="InterPro" id="IPR036960">
    <property type="entry name" value="T-box_sf"/>
</dbReference>
<feature type="region of interest" description="Disordered" evidence="7">
    <location>
        <begin position="1157"/>
        <end position="1176"/>
    </location>
</feature>
<evidence type="ECO:0000313" key="10">
    <source>
        <dbReference type="WBParaSite" id="SMTH1_27580.1"/>
    </source>
</evidence>
<name>A0AA85B293_9TREM</name>
<evidence type="ECO:0000256" key="1">
    <source>
        <dbReference type="ARBA" id="ARBA00004123"/>
    </source>
</evidence>
<dbReference type="Pfam" id="PF00907">
    <property type="entry name" value="T-box"/>
    <property type="match status" value="1"/>
</dbReference>
<dbReference type="Gene3D" id="2.60.40.820">
    <property type="entry name" value="Transcription factor, T-box"/>
    <property type="match status" value="1"/>
</dbReference>
<dbReference type="SUPFAM" id="SSF49417">
    <property type="entry name" value="p53-like transcription factors"/>
    <property type="match status" value="1"/>
</dbReference>
<dbReference type="InterPro" id="IPR018186">
    <property type="entry name" value="TF_T-box_CS"/>
</dbReference>
<keyword evidence="5 6" id="KW-0539">Nucleus</keyword>
<evidence type="ECO:0000313" key="9">
    <source>
        <dbReference type="Proteomes" id="UP000050791"/>
    </source>
</evidence>
<evidence type="ECO:0000256" key="5">
    <source>
        <dbReference type="ARBA" id="ARBA00023242"/>
    </source>
</evidence>
<comment type="caution">
    <text evidence="6">Lacks conserved residue(s) required for the propagation of feature annotation.</text>
</comment>
<dbReference type="WBParaSite" id="SMTH1_27580.1">
    <property type="protein sequence ID" value="SMTH1_27580.1"/>
    <property type="gene ID" value="SMTH1_27580"/>
</dbReference>